<dbReference type="VEuPathDB" id="FungiDB:ACJ73_09376"/>
<dbReference type="Proteomes" id="UP000242791">
    <property type="component" value="Unassembled WGS sequence"/>
</dbReference>
<gene>
    <name evidence="2" type="ORF">ACJ73_09376</name>
</gene>
<feature type="compositionally biased region" description="Polar residues" evidence="1">
    <location>
        <begin position="7"/>
        <end position="20"/>
    </location>
</feature>
<feature type="region of interest" description="Disordered" evidence="1">
    <location>
        <begin position="1"/>
        <end position="20"/>
    </location>
</feature>
<evidence type="ECO:0000256" key="1">
    <source>
        <dbReference type="SAM" id="MobiDB-lite"/>
    </source>
</evidence>
<evidence type="ECO:0000313" key="2">
    <source>
        <dbReference type="EMBL" id="OJD12313.1"/>
    </source>
</evidence>
<evidence type="ECO:0000313" key="3">
    <source>
        <dbReference type="Proteomes" id="UP000242791"/>
    </source>
</evidence>
<proteinExistence type="predicted"/>
<sequence length="102" mass="11817">MKPEPQTLAQSKLGQETEGSTKMGRAAALWQALELEYQPHWADFQAQFYAKIASISIDQYEKDITKYAKAWRQLANEIDIHEWILPDAFLAQRFINGLRNYA</sequence>
<comment type="caution">
    <text evidence="2">The sequence shown here is derived from an EMBL/GenBank/DDBJ whole genome shotgun (WGS) entry which is preliminary data.</text>
</comment>
<dbReference type="OrthoDB" id="4190804at2759"/>
<name>A0A1J9P6M2_9EURO</name>
<organism evidence="2 3">
    <name type="scientific">Blastomyces percursus</name>
    <dbReference type="NCBI Taxonomy" id="1658174"/>
    <lineage>
        <taxon>Eukaryota</taxon>
        <taxon>Fungi</taxon>
        <taxon>Dikarya</taxon>
        <taxon>Ascomycota</taxon>
        <taxon>Pezizomycotina</taxon>
        <taxon>Eurotiomycetes</taxon>
        <taxon>Eurotiomycetidae</taxon>
        <taxon>Onygenales</taxon>
        <taxon>Ajellomycetaceae</taxon>
        <taxon>Blastomyces</taxon>
    </lineage>
</organism>
<keyword evidence="3" id="KW-1185">Reference proteome</keyword>
<reference evidence="2 3" key="1">
    <citation type="submission" date="2015-08" db="EMBL/GenBank/DDBJ databases">
        <title>Emmonsia species relationships and genome sequence.</title>
        <authorList>
            <person name="Cuomo C.A."/>
            <person name="Schwartz I.S."/>
            <person name="Kenyon C."/>
            <person name="De Hoog G.S."/>
            <person name="Govender N.P."/>
            <person name="Botha A."/>
            <person name="Moreno L."/>
            <person name="De Vries M."/>
            <person name="Munoz J.F."/>
            <person name="Stielow J.B."/>
        </authorList>
    </citation>
    <scope>NUCLEOTIDE SEQUENCE [LARGE SCALE GENOMIC DNA]</scope>
    <source>
        <strain evidence="2 3">EI222</strain>
    </source>
</reference>
<protein>
    <submittedName>
        <fullName evidence="2">Uncharacterized protein</fullName>
    </submittedName>
</protein>
<dbReference type="AlphaFoldDB" id="A0A1J9P6M2"/>
<dbReference type="EMBL" id="LGTZ01002613">
    <property type="protein sequence ID" value="OJD12313.1"/>
    <property type="molecule type" value="Genomic_DNA"/>
</dbReference>
<accession>A0A1J9P6M2</accession>